<gene>
    <name evidence="25" type="ORF">F3Y22_tig00116997pilonHSYRG00049</name>
</gene>
<keyword evidence="10 19" id="KW-0418">Kinase</keyword>
<dbReference type="GO" id="GO:0016020">
    <property type="term" value="C:membrane"/>
    <property type="evidence" value="ECO:0007669"/>
    <property type="project" value="UniProtKB-SubCell"/>
</dbReference>
<dbReference type="PROSITE" id="PS00107">
    <property type="entry name" value="PROTEIN_KINASE_ATP"/>
    <property type="match status" value="1"/>
</dbReference>
<dbReference type="Proteomes" id="UP000436088">
    <property type="component" value="Unassembled WGS sequence"/>
</dbReference>
<dbReference type="PANTHER" id="PTHR47976:SF1">
    <property type="entry name" value="G-TYPE LECTIN S-RECEPTOR-LIKE SERINE_THREONINE-PROTEIN KINASE SD2-5"/>
    <property type="match status" value="1"/>
</dbReference>
<sequence>MTEAETDLGKGQRPMFADALVYAISSNKMCDPPLFFHLRSSLHSLLHSFLMGSRGFLHLLGFFALSGLFLSEICIASIRRIGSIEPGFQGTQMDWIDNDGLFLVSNNSEFGFGLTTTSDVTLFLLVVVHMETTKVIWAANRNVLVSNSDPFVFDKNGNVLLQKGGKVVWTTNTGDKGVSAMVLLDSGNLVLQGNDGTLIWQSFAHPSNTLVMDQEFREGMRLVSDSSPSNLSYILEIKSGDMILSAGYSTPQPYWSMGKDTRRNINKNVLGSDGFISFFNLHAKGSTASTKIPDDPCGTPEACQPYFVCSGPSGNTRCQCPSPLSSSACKTGIDSPCSQGKESVSLVDAGTGLDYFAVNYVSPSSNTDMSSCKESCLSNCSCMAMFYENSSRNCFLFDQVGSFQNSNQGSALVAFVKMSSNGNGVGDGGGGKKSFPYVVIIAVTTVLVSLGLIFVAYRYYNRKKKMPGSPDDTSEEDNFLEALTGMPTRFTYNDLRTATNNFSVKLGHGGFGSVYRGTLPDGTQVAVKKLENIGQGKKEFRAEVGIIGSIHHVHLVRLKGFCAEGNYRLLAYEYMANGSLERWIFKRNREDALLDWGTRFNIAVGTAKGLAYLHQDCDAKIVHCDIKPENVLLDDNFLAKVSDFGLAKLMTREQSHVFTTLRGTRGYLAPEWITNYAISEKSDVYSYGMLLLEIIGGRKNFDPGESSEKSYLPSYAFKMLDEGKPGDILDSRLTIAGEDERVYTAIKVALWCIQEDMHLRPSMTKVVQMLEGLSQVSKPPMSSPLGSRLYSSFFKSMTMSGEGTSSASASAPSDCNSDAYLSAVRLSGPR</sequence>
<dbReference type="GO" id="GO:0004674">
    <property type="term" value="F:protein serine/threonine kinase activity"/>
    <property type="evidence" value="ECO:0007669"/>
    <property type="project" value="UniProtKB-KW"/>
</dbReference>
<evidence type="ECO:0000256" key="13">
    <source>
        <dbReference type="ARBA" id="ARBA00023136"/>
    </source>
</evidence>
<dbReference type="GO" id="GO:0005524">
    <property type="term" value="F:ATP binding"/>
    <property type="evidence" value="ECO:0007669"/>
    <property type="project" value="UniProtKB-UniRule"/>
</dbReference>
<dbReference type="Pfam" id="PF08276">
    <property type="entry name" value="PAN_2"/>
    <property type="match status" value="1"/>
</dbReference>
<dbReference type="Pfam" id="PF01453">
    <property type="entry name" value="B_lectin"/>
    <property type="match status" value="1"/>
</dbReference>
<dbReference type="InterPro" id="IPR036426">
    <property type="entry name" value="Bulb-type_lectin_dom_sf"/>
</dbReference>
<dbReference type="PROSITE" id="PS00108">
    <property type="entry name" value="PROTEIN_KINASE_ST"/>
    <property type="match status" value="1"/>
</dbReference>
<dbReference type="AlphaFoldDB" id="A0A6A2WDX3"/>
<evidence type="ECO:0000256" key="17">
    <source>
        <dbReference type="ARBA" id="ARBA00047899"/>
    </source>
</evidence>
<comment type="caution">
    <text evidence="25">The sequence shown here is derived from an EMBL/GenBank/DDBJ whole genome shotgun (WGS) entry which is preliminary data.</text>
</comment>
<dbReference type="SMART" id="SM00220">
    <property type="entry name" value="S_TKc"/>
    <property type="match status" value="1"/>
</dbReference>
<evidence type="ECO:0000256" key="7">
    <source>
        <dbReference type="ARBA" id="ARBA00022729"/>
    </source>
</evidence>
<dbReference type="PROSITE" id="PS50927">
    <property type="entry name" value="BULB_LECTIN"/>
    <property type="match status" value="1"/>
</dbReference>
<evidence type="ECO:0000256" key="18">
    <source>
        <dbReference type="ARBA" id="ARBA00048679"/>
    </source>
</evidence>
<dbReference type="Gene3D" id="1.10.510.10">
    <property type="entry name" value="Transferase(Phosphotransferase) domain 1"/>
    <property type="match status" value="1"/>
</dbReference>
<evidence type="ECO:0000256" key="14">
    <source>
        <dbReference type="ARBA" id="ARBA00023157"/>
    </source>
</evidence>
<keyword evidence="5 19" id="KW-0808">Transferase</keyword>
<keyword evidence="9 19" id="KW-0547">Nucleotide-binding</keyword>
<evidence type="ECO:0000256" key="5">
    <source>
        <dbReference type="ARBA" id="ARBA00022679"/>
    </source>
</evidence>
<dbReference type="Gene3D" id="3.30.200.20">
    <property type="entry name" value="Phosphorylase Kinase, domain 1"/>
    <property type="match status" value="1"/>
</dbReference>
<dbReference type="EC" id="2.7.11.1" evidence="19"/>
<keyword evidence="26" id="KW-1185">Reference proteome</keyword>
<evidence type="ECO:0000256" key="6">
    <source>
        <dbReference type="ARBA" id="ARBA00022692"/>
    </source>
</evidence>
<dbReference type="CDD" id="cd14066">
    <property type="entry name" value="STKc_IRAK"/>
    <property type="match status" value="1"/>
</dbReference>
<dbReference type="CDD" id="cd01098">
    <property type="entry name" value="PAN_AP_plant"/>
    <property type="match status" value="1"/>
</dbReference>
<dbReference type="PANTHER" id="PTHR47976">
    <property type="entry name" value="G-TYPE LECTIN S-RECEPTOR-LIKE SERINE/THREONINE-PROTEIN KINASE SD2-5"/>
    <property type="match status" value="1"/>
</dbReference>
<evidence type="ECO:0000256" key="10">
    <source>
        <dbReference type="ARBA" id="ARBA00022777"/>
    </source>
</evidence>
<dbReference type="FunFam" id="2.90.10.10:FF:000008">
    <property type="entry name" value="Serine/threonine-protein kinase"/>
    <property type="match status" value="1"/>
</dbReference>
<comment type="catalytic activity">
    <reaction evidence="17 19">
        <text>L-threonyl-[protein] + ATP = O-phospho-L-threonyl-[protein] + ADP + H(+)</text>
        <dbReference type="Rhea" id="RHEA:46608"/>
        <dbReference type="Rhea" id="RHEA-COMP:11060"/>
        <dbReference type="Rhea" id="RHEA-COMP:11605"/>
        <dbReference type="ChEBI" id="CHEBI:15378"/>
        <dbReference type="ChEBI" id="CHEBI:30013"/>
        <dbReference type="ChEBI" id="CHEBI:30616"/>
        <dbReference type="ChEBI" id="CHEBI:61977"/>
        <dbReference type="ChEBI" id="CHEBI:456216"/>
        <dbReference type="EC" id="2.7.11.1"/>
    </reaction>
</comment>
<feature type="domain" description="Protein kinase" evidence="22">
    <location>
        <begin position="500"/>
        <end position="773"/>
    </location>
</feature>
<dbReference type="FunFam" id="3.30.200.20:FF:000178">
    <property type="entry name" value="serine/threonine-protein kinase PBS1-like"/>
    <property type="match status" value="1"/>
</dbReference>
<dbReference type="CDD" id="cd00028">
    <property type="entry name" value="B_lectin"/>
    <property type="match status" value="1"/>
</dbReference>
<feature type="transmembrane region" description="Helical" evidence="21">
    <location>
        <begin position="435"/>
        <end position="457"/>
    </location>
</feature>
<evidence type="ECO:0000256" key="2">
    <source>
        <dbReference type="ARBA" id="ARBA00022527"/>
    </source>
</evidence>
<dbReference type="PROSITE" id="PS50948">
    <property type="entry name" value="PAN"/>
    <property type="match status" value="1"/>
</dbReference>
<dbReference type="PROSITE" id="PS50011">
    <property type="entry name" value="PROTEIN_KINASE_DOM"/>
    <property type="match status" value="1"/>
</dbReference>
<dbReference type="InterPro" id="IPR001480">
    <property type="entry name" value="Bulb-type_lectin_dom"/>
</dbReference>
<evidence type="ECO:0000256" key="15">
    <source>
        <dbReference type="ARBA" id="ARBA00023170"/>
    </source>
</evidence>
<evidence type="ECO:0000256" key="16">
    <source>
        <dbReference type="ARBA" id="ARBA00023180"/>
    </source>
</evidence>
<keyword evidence="7" id="KW-0732">Signal</keyword>
<evidence type="ECO:0000256" key="21">
    <source>
        <dbReference type="SAM" id="Phobius"/>
    </source>
</evidence>
<comment type="subcellular location">
    <subcellularLocation>
        <location evidence="1">Membrane</location>
        <topology evidence="1">Single-pass type I membrane protein</topology>
    </subcellularLocation>
</comment>
<keyword evidence="16" id="KW-0325">Glycoprotein</keyword>
<proteinExistence type="inferred from homology"/>
<dbReference type="SUPFAM" id="SSF56112">
    <property type="entry name" value="Protein kinase-like (PK-like)"/>
    <property type="match status" value="1"/>
</dbReference>
<dbReference type="GO" id="GO:0030246">
    <property type="term" value="F:carbohydrate binding"/>
    <property type="evidence" value="ECO:0007669"/>
    <property type="project" value="UniProtKB-KW"/>
</dbReference>
<keyword evidence="8" id="KW-0430">Lectin</keyword>
<evidence type="ECO:0000256" key="11">
    <source>
        <dbReference type="ARBA" id="ARBA00022840"/>
    </source>
</evidence>
<protein>
    <recommendedName>
        <fullName evidence="19">Receptor-like serine/threonine-protein kinase</fullName>
        <ecNumber evidence="19">2.7.11.1</ecNumber>
    </recommendedName>
</protein>
<keyword evidence="14" id="KW-1015">Disulfide bond</keyword>
<evidence type="ECO:0000259" key="24">
    <source>
        <dbReference type="PROSITE" id="PS50948"/>
    </source>
</evidence>
<keyword evidence="11 19" id="KW-0067">ATP-binding</keyword>
<evidence type="ECO:0000313" key="26">
    <source>
        <dbReference type="Proteomes" id="UP000436088"/>
    </source>
</evidence>
<evidence type="ECO:0000256" key="9">
    <source>
        <dbReference type="ARBA" id="ARBA00022741"/>
    </source>
</evidence>
<dbReference type="InterPro" id="IPR011009">
    <property type="entry name" value="Kinase-like_dom_sf"/>
</dbReference>
<comment type="similarity">
    <text evidence="19">Belongs to the protein kinase superfamily. Ser/Thr protein kinase family.</text>
</comment>
<name>A0A6A2WDX3_HIBSY</name>
<dbReference type="Gene3D" id="2.90.10.10">
    <property type="entry name" value="Bulb-type lectin domain"/>
    <property type="match status" value="1"/>
</dbReference>
<dbReference type="InterPro" id="IPR000719">
    <property type="entry name" value="Prot_kinase_dom"/>
</dbReference>
<feature type="domain" description="Bulb-type lectin" evidence="23">
    <location>
        <begin position="88"/>
        <end position="204"/>
    </location>
</feature>
<keyword evidence="13 21" id="KW-0472">Membrane</keyword>
<accession>A0A6A2WDX3</accession>
<evidence type="ECO:0000259" key="22">
    <source>
        <dbReference type="PROSITE" id="PS50011"/>
    </source>
</evidence>
<keyword evidence="2 19" id="KW-0723">Serine/threonine-protein kinase</keyword>
<dbReference type="InterPro" id="IPR008271">
    <property type="entry name" value="Ser/Thr_kinase_AS"/>
</dbReference>
<evidence type="ECO:0000256" key="3">
    <source>
        <dbReference type="ARBA" id="ARBA00022536"/>
    </source>
</evidence>
<evidence type="ECO:0000313" key="25">
    <source>
        <dbReference type="EMBL" id="KAE8656612.1"/>
    </source>
</evidence>
<feature type="transmembrane region" description="Helical" evidence="21">
    <location>
        <begin position="56"/>
        <end position="78"/>
    </location>
</feature>
<dbReference type="InterPro" id="IPR017441">
    <property type="entry name" value="Protein_kinase_ATP_BS"/>
</dbReference>
<evidence type="ECO:0000256" key="12">
    <source>
        <dbReference type="ARBA" id="ARBA00022989"/>
    </source>
</evidence>
<dbReference type="InterPro" id="IPR024171">
    <property type="entry name" value="SRK-like_kinase"/>
</dbReference>
<evidence type="ECO:0000259" key="23">
    <source>
        <dbReference type="PROSITE" id="PS50927"/>
    </source>
</evidence>
<dbReference type="Pfam" id="PF00069">
    <property type="entry name" value="Pkinase"/>
    <property type="match status" value="1"/>
</dbReference>
<reference evidence="25" key="1">
    <citation type="submission" date="2019-09" db="EMBL/GenBank/DDBJ databases">
        <title>Draft genome information of white flower Hibiscus syriacus.</title>
        <authorList>
            <person name="Kim Y.-M."/>
        </authorList>
    </citation>
    <scope>NUCLEOTIDE SEQUENCE [LARGE SCALE GENOMIC DNA]</scope>
    <source>
        <strain evidence="25">YM2019G1</strain>
    </source>
</reference>
<evidence type="ECO:0000256" key="20">
    <source>
        <dbReference type="PROSITE-ProRule" id="PRU10141"/>
    </source>
</evidence>
<dbReference type="EMBL" id="VEPZ02001762">
    <property type="protein sequence ID" value="KAE8656612.1"/>
    <property type="molecule type" value="Genomic_DNA"/>
</dbReference>
<dbReference type="FunFam" id="1.10.510.10:FF:000248">
    <property type="entry name" value="S-receptor-like kinase 5"/>
    <property type="match status" value="1"/>
</dbReference>
<dbReference type="PIRSF" id="PIRSF000641">
    <property type="entry name" value="SRK"/>
    <property type="match status" value="1"/>
</dbReference>
<keyword evidence="3" id="KW-0245">EGF-like domain</keyword>
<dbReference type="SMART" id="SM00108">
    <property type="entry name" value="B_lectin"/>
    <property type="match status" value="1"/>
</dbReference>
<keyword evidence="6 21" id="KW-0812">Transmembrane</keyword>
<evidence type="ECO:0000256" key="8">
    <source>
        <dbReference type="ARBA" id="ARBA00022734"/>
    </source>
</evidence>
<dbReference type="InterPro" id="IPR003609">
    <property type="entry name" value="Pan_app"/>
</dbReference>
<evidence type="ECO:0000256" key="1">
    <source>
        <dbReference type="ARBA" id="ARBA00004479"/>
    </source>
</evidence>
<evidence type="ECO:0000256" key="19">
    <source>
        <dbReference type="PIRNR" id="PIRNR000641"/>
    </source>
</evidence>
<keyword evidence="4" id="KW-0597">Phosphoprotein</keyword>
<dbReference type="InterPro" id="IPR051343">
    <property type="entry name" value="G-type_lectin_kinases/EP1-like"/>
</dbReference>
<organism evidence="25 26">
    <name type="scientific">Hibiscus syriacus</name>
    <name type="common">Rose of Sharon</name>
    <dbReference type="NCBI Taxonomy" id="106335"/>
    <lineage>
        <taxon>Eukaryota</taxon>
        <taxon>Viridiplantae</taxon>
        <taxon>Streptophyta</taxon>
        <taxon>Embryophyta</taxon>
        <taxon>Tracheophyta</taxon>
        <taxon>Spermatophyta</taxon>
        <taxon>Magnoliopsida</taxon>
        <taxon>eudicotyledons</taxon>
        <taxon>Gunneridae</taxon>
        <taxon>Pentapetalae</taxon>
        <taxon>rosids</taxon>
        <taxon>malvids</taxon>
        <taxon>Malvales</taxon>
        <taxon>Malvaceae</taxon>
        <taxon>Malvoideae</taxon>
        <taxon>Hibiscus</taxon>
    </lineage>
</organism>
<feature type="binding site" evidence="20">
    <location>
        <position position="529"/>
    </location>
    <ligand>
        <name>ATP</name>
        <dbReference type="ChEBI" id="CHEBI:30616"/>
    </ligand>
</feature>
<feature type="domain" description="Apple" evidence="24">
    <location>
        <begin position="337"/>
        <end position="420"/>
    </location>
</feature>
<comment type="catalytic activity">
    <reaction evidence="18 19">
        <text>L-seryl-[protein] + ATP = O-phospho-L-seryl-[protein] + ADP + H(+)</text>
        <dbReference type="Rhea" id="RHEA:17989"/>
        <dbReference type="Rhea" id="RHEA-COMP:9863"/>
        <dbReference type="Rhea" id="RHEA-COMP:11604"/>
        <dbReference type="ChEBI" id="CHEBI:15378"/>
        <dbReference type="ChEBI" id="CHEBI:29999"/>
        <dbReference type="ChEBI" id="CHEBI:30616"/>
        <dbReference type="ChEBI" id="CHEBI:83421"/>
        <dbReference type="ChEBI" id="CHEBI:456216"/>
        <dbReference type="EC" id="2.7.11.1"/>
    </reaction>
</comment>
<dbReference type="SUPFAM" id="SSF51110">
    <property type="entry name" value="alpha-D-mannose-specific plant lectins"/>
    <property type="match status" value="1"/>
</dbReference>
<keyword evidence="12 21" id="KW-1133">Transmembrane helix</keyword>
<keyword evidence="15" id="KW-0675">Receptor</keyword>
<evidence type="ECO:0000256" key="4">
    <source>
        <dbReference type="ARBA" id="ARBA00022553"/>
    </source>
</evidence>